<reference evidence="2 3" key="1">
    <citation type="submission" date="2018-08" db="EMBL/GenBank/DDBJ databases">
        <title>Genomic Encyclopedia of Archaeal and Bacterial Type Strains, Phase II (KMG-II): from individual species to whole genera.</title>
        <authorList>
            <person name="Goeker M."/>
        </authorList>
    </citation>
    <scope>NUCLEOTIDE SEQUENCE [LARGE SCALE GENOMIC DNA]</scope>
    <source>
        <strain evidence="2 3">DSM 2261</strain>
    </source>
</reference>
<dbReference type="Gene3D" id="1.10.260.40">
    <property type="entry name" value="lambda repressor-like DNA-binding domains"/>
    <property type="match status" value="1"/>
</dbReference>
<comment type="caution">
    <text evidence="2">The sequence shown here is derived from an EMBL/GenBank/DDBJ whole genome shotgun (WGS) entry which is preliminary data.</text>
</comment>
<dbReference type="SUPFAM" id="SSF47413">
    <property type="entry name" value="lambda repressor-like DNA-binding domains"/>
    <property type="match status" value="1"/>
</dbReference>
<feature type="domain" description="HTH cro/C1-type" evidence="1">
    <location>
        <begin position="14"/>
        <end position="67"/>
    </location>
</feature>
<sequence length="116" mass="13060">MQSRLSKTLGHTAREARLRAGLTQETVAERLDLTQEVYGRIERGLLLPSVITVRRLSLVLHVSADQLLGIDSSLTHSPSSGRDSPQVRRLIRAVRELSASRLRTLSLLIAHFRRRD</sequence>
<dbReference type="Pfam" id="PF01381">
    <property type="entry name" value="HTH_3"/>
    <property type="match status" value="1"/>
</dbReference>
<keyword evidence="3" id="KW-1185">Reference proteome</keyword>
<gene>
    <name evidence="2" type="ORF">ATI61_109419</name>
</gene>
<evidence type="ECO:0000313" key="2">
    <source>
        <dbReference type="EMBL" id="REG28075.1"/>
    </source>
</evidence>
<evidence type="ECO:0000259" key="1">
    <source>
        <dbReference type="PROSITE" id="PS50943"/>
    </source>
</evidence>
<organism evidence="2 3">
    <name type="scientific">Archangium gephyra</name>
    <dbReference type="NCBI Taxonomy" id="48"/>
    <lineage>
        <taxon>Bacteria</taxon>
        <taxon>Pseudomonadati</taxon>
        <taxon>Myxococcota</taxon>
        <taxon>Myxococcia</taxon>
        <taxon>Myxococcales</taxon>
        <taxon>Cystobacterineae</taxon>
        <taxon>Archangiaceae</taxon>
        <taxon>Archangium</taxon>
    </lineage>
</organism>
<dbReference type="GO" id="GO:0003677">
    <property type="term" value="F:DNA binding"/>
    <property type="evidence" value="ECO:0007669"/>
    <property type="project" value="UniProtKB-KW"/>
</dbReference>
<dbReference type="InterPro" id="IPR010982">
    <property type="entry name" value="Lambda_DNA-bd_dom_sf"/>
</dbReference>
<dbReference type="SMART" id="SM00530">
    <property type="entry name" value="HTH_XRE"/>
    <property type="match status" value="1"/>
</dbReference>
<accession>A0ABX9JW42</accession>
<proteinExistence type="predicted"/>
<evidence type="ECO:0000313" key="3">
    <source>
        <dbReference type="Proteomes" id="UP000256345"/>
    </source>
</evidence>
<dbReference type="InterPro" id="IPR001387">
    <property type="entry name" value="Cro/C1-type_HTH"/>
</dbReference>
<protein>
    <submittedName>
        <fullName evidence="2">DNA-binding XRE family transcriptional regulator</fullName>
    </submittedName>
</protein>
<dbReference type="RefSeq" id="WP_047861463.1">
    <property type="nucleotide sequence ID" value="NZ_CP011509.1"/>
</dbReference>
<dbReference type="Proteomes" id="UP000256345">
    <property type="component" value="Unassembled WGS sequence"/>
</dbReference>
<dbReference type="PROSITE" id="PS50943">
    <property type="entry name" value="HTH_CROC1"/>
    <property type="match status" value="1"/>
</dbReference>
<keyword evidence="2" id="KW-0238">DNA-binding</keyword>
<dbReference type="CDD" id="cd00093">
    <property type="entry name" value="HTH_XRE"/>
    <property type="match status" value="1"/>
</dbReference>
<name>A0ABX9JW42_9BACT</name>
<dbReference type="EMBL" id="QUMU01000009">
    <property type="protein sequence ID" value="REG28075.1"/>
    <property type="molecule type" value="Genomic_DNA"/>
</dbReference>